<dbReference type="CDD" id="cd10793">
    <property type="entry name" value="GH57N_TLGT_like"/>
    <property type="match status" value="1"/>
</dbReference>
<organism evidence="6 7">
    <name type="scientific">Tectimicrobiota bacterium</name>
    <dbReference type="NCBI Taxonomy" id="2528274"/>
    <lineage>
        <taxon>Bacteria</taxon>
        <taxon>Pseudomonadati</taxon>
        <taxon>Nitrospinota/Tectimicrobiota group</taxon>
        <taxon>Candidatus Tectimicrobiota</taxon>
    </lineage>
</organism>
<evidence type="ECO:0000259" key="5">
    <source>
        <dbReference type="Pfam" id="PF09095"/>
    </source>
</evidence>
<dbReference type="InterPro" id="IPR052046">
    <property type="entry name" value="GH57_Enzymes"/>
</dbReference>
<dbReference type="Gene3D" id="2.70.98.10">
    <property type="match status" value="1"/>
</dbReference>
<dbReference type="GO" id="GO:0005975">
    <property type="term" value="P:carbohydrate metabolic process"/>
    <property type="evidence" value="ECO:0007669"/>
    <property type="project" value="InterPro"/>
</dbReference>
<keyword evidence="2" id="KW-0119">Carbohydrate metabolism</keyword>
<dbReference type="Pfam" id="PF09094">
    <property type="entry name" value="AmyA-A_glucT_m"/>
    <property type="match status" value="1"/>
</dbReference>
<dbReference type="Pfam" id="PF09095">
    <property type="entry name" value="AmyA-gluTrfs_C"/>
    <property type="match status" value="1"/>
</dbReference>
<evidence type="ECO:0000313" key="7">
    <source>
        <dbReference type="Proteomes" id="UP000741360"/>
    </source>
</evidence>
<dbReference type="InterPro" id="IPR014718">
    <property type="entry name" value="GH-type_carb-bd"/>
</dbReference>
<comment type="caution">
    <text evidence="6">The sequence shown here is derived from an EMBL/GenBank/DDBJ whole genome shotgun (WGS) entry which is preliminary data.</text>
</comment>
<feature type="domain" description="Glycoside hydrolase family 57 N-terminal" evidence="3">
    <location>
        <begin position="10"/>
        <end position="270"/>
    </location>
</feature>
<dbReference type="InterPro" id="IPR028995">
    <property type="entry name" value="Glyco_hydro_57/38_cen_sf"/>
</dbReference>
<evidence type="ECO:0000313" key="6">
    <source>
        <dbReference type="EMBL" id="MBI3015698.1"/>
    </source>
</evidence>
<dbReference type="GO" id="GO:0030246">
    <property type="term" value="F:carbohydrate binding"/>
    <property type="evidence" value="ECO:0007669"/>
    <property type="project" value="InterPro"/>
</dbReference>
<dbReference type="Proteomes" id="UP000741360">
    <property type="component" value="Unassembled WGS sequence"/>
</dbReference>
<evidence type="ECO:0000256" key="1">
    <source>
        <dbReference type="ARBA" id="ARBA00006821"/>
    </source>
</evidence>
<accession>A0A932M154</accession>
<feature type="domain" description="Alpha-amylase/4-alpha-glucanotransferase central" evidence="4">
    <location>
        <begin position="313"/>
        <end position="395"/>
    </location>
</feature>
<dbReference type="GO" id="GO:0003824">
    <property type="term" value="F:catalytic activity"/>
    <property type="evidence" value="ECO:0007669"/>
    <property type="project" value="InterPro"/>
</dbReference>
<dbReference type="InterPro" id="IPR015178">
    <property type="entry name" value="A-amylase/a-glucTrfase_central"/>
</dbReference>
<dbReference type="Gene3D" id="3.20.110.20">
    <property type="match status" value="1"/>
</dbReference>
<dbReference type="Pfam" id="PF03065">
    <property type="entry name" value="Glyco_hydro_57"/>
    <property type="match status" value="1"/>
</dbReference>
<dbReference type="PANTHER" id="PTHR36306">
    <property type="entry name" value="ALPHA-AMYLASE-RELATED-RELATED"/>
    <property type="match status" value="1"/>
</dbReference>
<dbReference type="InterPro" id="IPR011013">
    <property type="entry name" value="Gal_mutarotase_sf_dom"/>
</dbReference>
<proteinExistence type="inferred from homology"/>
<reference evidence="6" key="1">
    <citation type="submission" date="2020-07" db="EMBL/GenBank/DDBJ databases">
        <title>Huge and variable diversity of episymbiotic CPR bacteria and DPANN archaea in groundwater ecosystems.</title>
        <authorList>
            <person name="He C.Y."/>
            <person name="Keren R."/>
            <person name="Whittaker M."/>
            <person name="Farag I.F."/>
            <person name="Doudna J."/>
            <person name="Cate J.H.D."/>
            <person name="Banfield J.F."/>
        </authorList>
    </citation>
    <scope>NUCLEOTIDE SEQUENCE</scope>
    <source>
        <strain evidence="6">NC_groundwater_717_Ag_S-0.2um_59_8</strain>
    </source>
</reference>
<evidence type="ECO:0000259" key="3">
    <source>
        <dbReference type="Pfam" id="PF03065"/>
    </source>
</evidence>
<dbReference type="AlphaFoldDB" id="A0A932M154"/>
<dbReference type="SUPFAM" id="SSF74650">
    <property type="entry name" value="Galactose mutarotase-like"/>
    <property type="match status" value="1"/>
</dbReference>
<dbReference type="InterPro" id="IPR011330">
    <property type="entry name" value="Glyco_hydro/deAcase_b/a-brl"/>
</dbReference>
<protein>
    <submittedName>
        <fullName evidence="6">DUF1926 domain-containing protein</fullName>
    </submittedName>
</protein>
<dbReference type="EMBL" id="JACPSX010000223">
    <property type="protein sequence ID" value="MBI3015698.1"/>
    <property type="molecule type" value="Genomic_DNA"/>
</dbReference>
<dbReference type="PANTHER" id="PTHR36306:SF1">
    <property type="entry name" value="ALPHA-AMYLASE-RELATED"/>
    <property type="match status" value="1"/>
</dbReference>
<dbReference type="SUPFAM" id="SSF88713">
    <property type="entry name" value="Glycoside hydrolase/deacetylase"/>
    <property type="match status" value="1"/>
</dbReference>
<dbReference type="InterPro" id="IPR004300">
    <property type="entry name" value="Glyco_hydro_57_N"/>
</dbReference>
<comment type="similarity">
    <text evidence="1">Belongs to the glycosyl hydrolase 57 family.</text>
</comment>
<sequence length="732" mass="85540">MPTAHLLLAIHCHQPVGNFPEVFERAYRECYEPFLKTVIDHPGVLMTLHYSGPLLEWLEEHQPEYLDNLKALVERGQVEMMGGGFYEPLLPTIPEEDALGQIEMMRNYVQHHFNCTPKGIWLAERVWDPDLPRLLQRAGAHYTVLDETHFLYGGLKPSQIMGSYITERLGSTVSVFPILKKLRYMIPFKPVEEVIATLRQFAEANPGEGFTYGDDGEKFGLWPGTHNWVHKQGWLQSFFSALEKNADWLKLDHFSTFLEKHKARGRIYLPPASYEEMMEWALPVESSRRFKEIQETVRRWDKSELYLPFLRGGQWENFLVKYPESNQIHKKMLHVSQKISQAAATHGASPDLQAARRHLWKGQCNCAYWHGLFGGLYLNYLRHALYENLLAAEQILDRLERGDGPWVDSERIDFNRDGQEEVLLRNPTLNLYLDPARGGSVWELDYKPARFNLSNVLDRREEAYHAEVKNSARGQQQDLWQRPTTIHERAHAKEDGIESLLVYDWYPRRSFLDHIFPVETSLQDFSRSAYREWGDFVNQPYDVTGLTRSPAGETLRLELRRQGTLCTPEQAVPLEISKSLEMSGSETRVRALYRLASSRPRPPRIRFGCEFNFTLLAGNDPQRYFRIPGVPPEESQMESFGEVCNVRELFLVDEWGKFALGLFFSQPCTLWRFPLETVSQAEYGFQRTYQGSVLLPWWLLNLDEENHWNLEIRIEVKNIEEWRHDRRFSRPF</sequence>
<evidence type="ECO:0000256" key="2">
    <source>
        <dbReference type="ARBA" id="ARBA00023277"/>
    </source>
</evidence>
<dbReference type="SUPFAM" id="SSF88688">
    <property type="entry name" value="Families 57/38 glycoside transferase middle domain"/>
    <property type="match status" value="1"/>
</dbReference>
<feature type="domain" description="Alpha-amylase/4-alpha-glucanotransferase C-terminal" evidence="5">
    <location>
        <begin position="413"/>
        <end position="712"/>
    </location>
</feature>
<dbReference type="InterPro" id="IPR015179">
    <property type="entry name" value="A-amylase/a-glucTrfase_C"/>
</dbReference>
<name>A0A932M154_UNCTE</name>
<evidence type="ECO:0000259" key="4">
    <source>
        <dbReference type="Pfam" id="PF09094"/>
    </source>
</evidence>
<gene>
    <name evidence="6" type="ORF">HYY65_11725</name>
</gene>